<feature type="domain" description="DUF4097" evidence="3">
    <location>
        <begin position="38"/>
        <end position="216"/>
    </location>
</feature>
<evidence type="ECO:0000313" key="5">
    <source>
        <dbReference type="Proteomes" id="UP000886884"/>
    </source>
</evidence>
<dbReference type="PROSITE" id="PS51257">
    <property type="entry name" value="PROKAR_LIPOPROTEIN"/>
    <property type="match status" value="1"/>
</dbReference>
<organism evidence="4 5">
    <name type="scientific">Candidatus Ornithocaccomicrobium faecavium</name>
    <dbReference type="NCBI Taxonomy" id="2840890"/>
    <lineage>
        <taxon>Bacteria</taxon>
        <taxon>Bacillati</taxon>
        <taxon>Bacillota</taxon>
        <taxon>Clostridia</taxon>
        <taxon>Candidatus Ornithocaccomicrobium</taxon>
    </lineage>
</organism>
<proteinExistence type="predicted"/>
<sequence>MKKIGSCALLCALLLSLLSGCAAETFTEEHYAADPAQISQIQLDLRDRQVEVIASTDGQIHLRYSQSDSEFYRIAEKDGVLTMTSESNRKWYQYFGWKTNETHRIVVLELPPEALGSLAISTTNEDIRVSTLSVSDGISLSANGGNIAFDGLRAEGAISLAVKNGDIQGTILGSYEEYSIECAIKKGESNLASNPNDTGKPLTISANNGDVAIQFQPSTQP</sequence>
<reference evidence="4" key="1">
    <citation type="submission" date="2020-10" db="EMBL/GenBank/DDBJ databases">
        <authorList>
            <person name="Gilroy R."/>
        </authorList>
    </citation>
    <scope>NUCLEOTIDE SEQUENCE</scope>
    <source>
        <strain evidence="4">CHK183-6373</strain>
    </source>
</reference>
<comment type="caution">
    <text evidence="4">The sequence shown here is derived from an EMBL/GenBank/DDBJ whole genome shotgun (WGS) entry which is preliminary data.</text>
</comment>
<evidence type="ECO:0000313" key="4">
    <source>
        <dbReference type="EMBL" id="HIV28124.1"/>
    </source>
</evidence>
<evidence type="ECO:0000259" key="3">
    <source>
        <dbReference type="Pfam" id="PF13349"/>
    </source>
</evidence>
<feature type="signal peptide" evidence="2">
    <location>
        <begin position="1"/>
        <end position="22"/>
    </location>
</feature>
<gene>
    <name evidence="4" type="ORF">IAA64_09145</name>
</gene>
<feature type="chain" id="PRO_5038650199" evidence="2">
    <location>
        <begin position="23"/>
        <end position="221"/>
    </location>
</feature>
<dbReference type="EMBL" id="DVOT01000163">
    <property type="protein sequence ID" value="HIV28124.1"/>
    <property type="molecule type" value="Genomic_DNA"/>
</dbReference>
<evidence type="ECO:0000256" key="1">
    <source>
        <dbReference type="SAM" id="MobiDB-lite"/>
    </source>
</evidence>
<evidence type="ECO:0000256" key="2">
    <source>
        <dbReference type="SAM" id="SignalP"/>
    </source>
</evidence>
<keyword evidence="2" id="KW-0732">Signal</keyword>
<feature type="region of interest" description="Disordered" evidence="1">
    <location>
        <begin position="189"/>
        <end position="208"/>
    </location>
</feature>
<name>A0A9D1P7Y4_9FIRM</name>
<dbReference type="Proteomes" id="UP000886884">
    <property type="component" value="Unassembled WGS sequence"/>
</dbReference>
<reference evidence="4" key="2">
    <citation type="journal article" date="2021" name="PeerJ">
        <title>Extensive microbial diversity within the chicken gut microbiome revealed by metagenomics and culture.</title>
        <authorList>
            <person name="Gilroy R."/>
            <person name="Ravi A."/>
            <person name="Getino M."/>
            <person name="Pursley I."/>
            <person name="Horton D.L."/>
            <person name="Alikhan N.F."/>
            <person name="Baker D."/>
            <person name="Gharbi K."/>
            <person name="Hall N."/>
            <person name="Watson M."/>
            <person name="Adriaenssens E.M."/>
            <person name="Foster-Nyarko E."/>
            <person name="Jarju S."/>
            <person name="Secka A."/>
            <person name="Antonio M."/>
            <person name="Oren A."/>
            <person name="Chaudhuri R.R."/>
            <person name="La Ragione R."/>
            <person name="Hildebrand F."/>
            <person name="Pallen M.J."/>
        </authorList>
    </citation>
    <scope>NUCLEOTIDE SEQUENCE</scope>
    <source>
        <strain evidence="4">CHK183-6373</strain>
    </source>
</reference>
<dbReference type="AlphaFoldDB" id="A0A9D1P7Y4"/>
<protein>
    <submittedName>
        <fullName evidence="4">DUF4097 family beta strand repeat protein</fullName>
    </submittedName>
</protein>
<dbReference type="Pfam" id="PF13349">
    <property type="entry name" value="DUF4097"/>
    <property type="match status" value="1"/>
</dbReference>
<accession>A0A9D1P7Y4</accession>
<dbReference type="InterPro" id="IPR025164">
    <property type="entry name" value="Toastrack_DUF4097"/>
</dbReference>